<organism evidence="2 3">
    <name type="scientific">Tropilaelaps mercedesae</name>
    <dbReference type="NCBI Taxonomy" id="418985"/>
    <lineage>
        <taxon>Eukaryota</taxon>
        <taxon>Metazoa</taxon>
        <taxon>Ecdysozoa</taxon>
        <taxon>Arthropoda</taxon>
        <taxon>Chelicerata</taxon>
        <taxon>Arachnida</taxon>
        <taxon>Acari</taxon>
        <taxon>Parasitiformes</taxon>
        <taxon>Mesostigmata</taxon>
        <taxon>Gamasina</taxon>
        <taxon>Dermanyssoidea</taxon>
        <taxon>Laelapidae</taxon>
        <taxon>Tropilaelaps</taxon>
    </lineage>
</organism>
<evidence type="ECO:0000313" key="3">
    <source>
        <dbReference type="Proteomes" id="UP000192247"/>
    </source>
</evidence>
<dbReference type="Proteomes" id="UP000192247">
    <property type="component" value="Unassembled WGS sequence"/>
</dbReference>
<dbReference type="AlphaFoldDB" id="A0A1V9XZ61"/>
<proteinExistence type="predicted"/>
<sequence length="68" mass="7979">MEVYRCRYRREGIPESLVSDEGQQTFSMGETHENEAVVNPNVETPNGENYLKTRIEDKQRKQKAYAEK</sequence>
<name>A0A1V9XZ61_9ACAR</name>
<evidence type="ECO:0000313" key="2">
    <source>
        <dbReference type="EMBL" id="OQR78764.1"/>
    </source>
</evidence>
<protein>
    <submittedName>
        <fullName evidence="2">Uncharacterized protein</fullName>
    </submittedName>
</protein>
<evidence type="ECO:0000256" key="1">
    <source>
        <dbReference type="SAM" id="MobiDB-lite"/>
    </source>
</evidence>
<feature type="compositionally biased region" description="Basic and acidic residues" evidence="1">
    <location>
        <begin position="51"/>
        <end position="68"/>
    </location>
</feature>
<accession>A0A1V9XZ61</accession>
<gene>
    <name evidence="2" type="ORF">BIW11_02672</name>
</gene>
<dbReference type="InParanoid" id="A0A1V9XZ61"/>
<reference evidence="2 3" key="1">
    <citation type="journal article" date="2017" name="Gigascience">
        <title>Draft genome of the honey bee ectoparasitic mite, Tropilaelaps mercedesae, is shaped by the parasitic life history.</title>
        <authorList>
            <person name="Dong X."/>
            <person name="Armstrong S.D."/>
            <person name="Xia D."/>
            <person name="Makepeace B.L."/>
            <person name="Darby A.C."/>
            <person name="Kadowaki T."/>
        </authorList>
    </citation>
    <scope>NUCLEOTIDE SEQUENCE [LARGE SCALE GENOMIC DNA]</scope>
    <source>
        <strain evidence="2">Wuxi-XJTLU</strain>
    </source>
</reference>
<feature type="region of interest" description="Disordered" evidence="1">
    <location>
        <begin position="29"/>
        <end position="68"/>
    </location>
</feature>
<comment type="caution">
    <text evidence="2">The sequence shown here is derived from an EMBL/GenBank/DDBJ whole genome shotgun (WGS) entry which is preliminary data.</text>
</comment>
<dbReference type="EMBL" id="MNPL01001851">
    <property type="protein sequence ID" value="OQR78764.1"/>
    <property type="molecule type" value="Genomic_DNA"/>
</dbReference>
<keyword evidence="3" id="KW-1185">Reference proteome</keyword>